<protein>
    <recommendedName>
        <fullName evidence="3">FMN hydroxy acid dehydrogenase domain-containing protein</fullName>
    </recommendedName>
</protein>
<gene>
    <name evidence="4" type="ORF">GP486_000760</name>
</gene>
<dbReference type="GO" id="GO:0016491">
    <property type="term" value="F:oxidoreductase activity"/>
    <property type="evidence" value="ECO:0007669"/>
    <property type="project" value="UniProtKB-KW"/>
</dbReference>
<dbReference type="PANTHER" id="PTHR10578:SF104">
    <property type="entry name" value="CYTOCHROME B2, MITOCHONDRIAL-RELATED"/>
    <property type="match status" value="1"/>
</dbReference>
<dbReference type="EMBL" id="JAGHQM010000056">
    <property type="protein sequence ID" value="KAH0565838.1"/>
    <property type="molecule type" value="Genomic_DNA"/>
</dbReference>
<accession>A0A9P8LIB6</accession>
<evidence type="ECO:0000256" key="1">
    <source>
        <dbReference type="ARBA" id="ARBA00001917"/>
    </source>
</evidence>
<keyword evidence="2" id="KW-0560">Oxidoreductase</keyword>
<dbReference type="AlphaFoldDB" id="A0A9P8LIB6"/>
<organism evidence="4 5">
    <name type="scientific">Trichoglossum hirsutum</name>
    <dbReference type="NCBI Taxonomy" id="265104"/>
    <lineage>
        <taxon>Eukaryota</taxon>
        <taxon>Fungi</taxon>
        <taxon>Dikarya</taxon>
        <taxon>Ascomycota</taxon>
        <taxon>Pezizomycotina</taxon>
        <taxon>Geoglossomycetes</taxon>
        <taxon>Geoglossales</taxon>
        <taxon>Geoglossaceae</taxon>
        <taxon>Trichoglossum</taxon>
    </lineage>
</organism>
<comment type="cofactor">
    <cofactor evidence="1">
        <name>FMN</name>
        <dbReference type="ChEBI" id="CHEBI:58210"/>
    </cofactor>
</comment>
<dbReference type="Gene3D" id="3.20.20.70">
    <property type="entry name" value="Aldolase class I"/>
    <property type="match status" value="1"/>
</dbReference>
<evidence type="ECO:0000259" key="3">
    <source>
        <dbReference type="PROSITE" id="PS51349"/>
    </source>
</evidence>
<feature type="domain" description="FMN hydroxy acid dehydrogenase" evidence="3">
    <location>
        <begin position="15"/>
        <end position="292"/>
    </location>
</feature>
<name>A0A9P8LIB6_9PEZI</name>
<dbReference type="InterPro" id="IPR037396">
    <property type="entry name" value="FMN_HAD"/>
</dbReference>
<sequence>MASLKLLSLNEDEKPPLAAIINTHDFEEVARKTIPKKAWAFYSSAATDQITRNFNESSYDRIFFRPRILRNVTNVNIEVKMLGQKMALPLFVAPAAMAKMIHPDGEKALARAAASRGIIQCVSNHASFPLTEIIPQLPKGYPVFFQLYVNRDREKSEELLKKVTALGSVKAIFVTVDAPVVGKREEDEKIEVDESLTTPMGDSKVKNDDKGGGLGRAIGYYVDSSLTWEDIPWLRSLTNIPIVLKGIQTAADAKMALECGVDAIILSNHGGRSLDTYASLFIPQIWKGQGKL</sequence>
<dbReference type="SUPFAM" id="SSF51395">
    <property type="entry name" value="FMN-linked oxidoreductases"/>
    <property type="match status" value="1"/>
</dbReference>
<dbReference type="InterPro" id="IPR013785">
    <property type="entry name" value="Aldolase_TIM"/>
</dbReference>
<reference evidence="4" key="1">
    <citation type="submission" date="2021-03" db="EMBL/GenBank/DDBJ databases">
        <title>Comparative genomics and phylogenomic investigation of the class Geoglossomycetes provide insights into ecological specialization and systematics.</title>
        <authorList>
            <person name="Melie T."/>
            <person name="Pirro S."/>
            <person name="Miller A.N."/>
            <person name="Quandt A."/>
        </authorList>
    </citation>
    <scope>NUCLEOTIDE SEQUENCE</scope>
    <source>
        <strain evidence="4">CAQ_001_2017</strain>
    </source>
</reference>
<keyword evidence="5" id="KW-1185">Reference proteome</keyword>
<comment type="caution">
    <text evidence="4">The sequence shown here is derived from an EMBL/GenBank/DDBJ whole genome shotgun (WGS) entry which is preliminary data.</text>
</comment>
<dbReference type="PANTHER" id="PTHR10578">
    <property type="entry name" value="S -2-HYDROXY-ACID OXIDASE-RELATED"/>
    <property type="match status" value="1"/>
</dbReference>
<evidence type="ECO:0000313" key="5">
    <source>
        <dbReference type="Proteomes" id="UP000750711"/>
    </source>
</evidence>
<dbReference type="Proteomes" id="UP000750711">
    <property type="component" value="Unassembled WGS sequence"/>
</dbReference>
<proteinExistence type="predicted"/>
<dbReference type="InterPro" id="IPR000262">
    <property type="entry name" value="FMN-dep_DH"/>
</dbReference>
<evidence type="ECO:0000256" key="2">
    <source>
        <dbReference type="ARBA" id="ARBA00023002"/>
    </source>
</evidence>
<dbReference type="PROSITE" id="PS51349">
    <property type="entry name" value="FMN_HYDROXY_ACID_DH_2"/>
    <property type="match status" value="1"/>
</dbReference>
<evidence type="ECO:0000313" key="4">
    <source>
        <dbReference type="EMBL" id="KAH0565838.1"/>
    </source>
</evidence>
<dbReference type="Pfam" id="PF01070">
    <property type="entry name" value="FMN_dh"/>
    <property type="match status" value="1"/>
</dbReference>